<sequence>MAYRGAPLGPPPMAAAASSSASTVRQGETSISPICGGVVAFCALAGGVDAAPAAAAESKMEEKVEEIEESDEV</sequence>
<proteinExistence type="predicted"/>
<evidence type="ECO:0000313" key="3">
    <source>
        <dbReference type="Proteomes" id="UP000525078"/>
    </source>
</evidence>
<evidence type="ECO:0000256" key="1">
    <source>
        <dbReference type="SAM" id="MobiDB-lite"/>
    </source>
</evidence>
<evidence type="ECO:0000313" key="2">
    <source>
        <dbReference type="EMBL" id="KAF4360534.1"/>
    </source>
</evidence>
<gene>
    <name evidence="2" type="ORF">F8388_000833</name>
</gene>
<comment type="caution">
    <text evidence="2">The sequence shown here is derived from an EMBL/GenBank/DDBJ whole genome shotgun (WGS) entry which is preliminary data.</text>
</comment>
<protein>
    <submittedName>
        <fullName evidence="2">Uncharacterized protein</fullName>
    </submittedName>
</protein>
<name>A0A7J6EQ14_CANSA</name>
<feature type="region of interest" description="Disordered" evidence="1">
    <location>
        <begin position="1"/>
        <end position="21"/>
    </location>
</feature>
<dbReference type="AlphaFoldDB" id="A0A7J6EQ14"/>
<accession>A0A7J6EQ14</accession>
<organism evidence="2 3">
    <name type="scientific">Cannabis sativa</name>
    <name type="common">Hemp</name>
    <name type="synonym">Marijuana</name>
    <dbReference type="NCBI Taxonomy" id="3483"/>
    <lineage>
        <taxon>Eukaryota</taxon>
        <taxon>Viridiplantae</taxon>
        <taxon>Streptophyta</taxon>
        <taxon>Embryophyta</taxon>
        <taxon>Tracheophyta</taxon>
        <taxon>Spermatophyta</taxon>
        <taxon>Magnoliopsida</taxon>
        <taxon>eudicotyledons</taxon>
        <taxon>Gunneridae</taxon>
        <taxon>Pentapetalae</taxon>
        <taxon>rosids</taxon>
        <taxon>fabids</taxon>
        <taxon>Rosales</taxon>
        <taxon>Cannabaceae</taxon>
        <taxon>Cannabis</taxon>
    </lineage>
</organism>
<reference evidence="2 3" key="1">
    <citation type="journal article" date="2020" name="bioRxiv">
        <title>Sequence and annotation of 42 cannabis genomes reveals extensive copy number variation in cannabinoid synthesis and pathogen resistance genes.</title>
        <authorList>
            <person name="Mckernan K.J."/>
            <person name="Helbert Y."/>
            <person name="Kane L.T."/>
            <person name="Ebling H."/>
            <person name="Zhang L."/>
            <person name="Liu B."/>
            <person name="Eaton Z."/>
            <person name="Mclaughlin S."/>
            <person name="Kingan S."/>
            <person name="Baybayan P."/>
            <person name="Concepcion G."/>
            <person name="Jordan M."/>
            <person name="Riva A."/>
            <person name="Barbazuk W."/>
            <person name="Harkins T."/>
        </authorList>
    </citation>
    <scope>NUCLEOTIDE SEQUENCE [LARGE SCALE GENOMIC DNA]</scope>
    <source>
        <strain evidence="3">cv. Jamaican Lion 4</strain>
        <tissue evidence="2">Leaf</tissue>
    </source>
</reference>
<dbReference type="Proteomes" id="UP000525078">
    <property type="component" value="Unassembled WGS sequence"/>
</dbReference>
<dbReference type="EMBL" id="JAATIP010000202">
    <property type="protein sequence ID" value="KAF4360534.1"/>
    <property type="molecule type" value="Genomic_DNA"/>
</dbReference>